<proteinExistence type="predicted"/>
<organism evidence="1 2">
    <name type="scientific">Aliidiomarina haloalkalitolerans</name>
    <dbReference type="NCBI Taxonomy" id="859059"/>
    <lineage>
        <taxon>Bacteria</taxon>
        <taxon>Pseudomonadati</taxon>
        <taxon>Pseudomonadota</taxon>
        <taxon>Gammaproteobacteria</taxon>
        <taxon>Alteromonadales</taxon>
        <taxon>Idiomarinaceae</taxon>
        <taxon>Aliidiomarina</taxon>
    </lineage>
</organism>
<accession>A0A432VY57</accession>
<dbReference type="Gene3D" id="3.40.1260.10">
    <property type="entry name" value="DsrEFH-like"/>
    <property type="match status" value="1"/>
</dbReference>
<reference evidence="1 2" key="1">
    <citation type="journal article" date="2011" name="Front. Microbiol.">
        <title>Genomic signatures of strain selection and enhancement in Bacillus atrophaeus var. globigii, a historical biowarfare simulant.</title>
        <authorList>
            <person name="Gibbons H.S."/>
            <person name="Broomall S.M."/>
            <person name="McNew L.A."/>
            <person name="Daligault H."/>
            <person name="Chapman C."/>
            <person name="Bruce D."/>
            <person name="Karavis M."/>
            <person name="Krepps M."/>
            <person name="McGregor P.A."/>
            <person name="Hong C."/>
            <person name="Park K.H."/>
            <person name="Akmal A."/>
            <person name="Feldman A."/>
            <person name="Lin J.S."/>
            <person name="Chang W.E."/>
            <person name="Higgs B.W."/>
            <person name="Demirev P."/>
            <person name="Lindquist J."/>
            <person name="Liem A."/>
            <person name="Fochler E."/>
            <person name="Read T.D."/>
            <person name="Tapia R."/>
            <person name="Johnson S."/>
            <person name="Bishop-Lilly K.A."/>
            <person name="Detter C."/>
            <person name="Han C."/>
            <person name="Sozhamannan S."/>
            <person name="Rosenzweig C.N."/>
            <person name="Skowronski E.W."/>
        </authorList>
    </citation>
    <scope>NUCLEOTIDE SEQUENCE [LARGE SCALE GENOMIC DNA]</scope>
    <source>
        <strain evidence="1 2">AK5</strain>
    </source>
</reference>
<keyword evidence="2" id="KW-1185">Reference proteome</keyword>
<comment type="caution">
    <text evidence="1">The sequence shown here is derived from an EMBL/GenBank/DDBJ whole genome shotgun (WGS) entry which is preliminary data.</text>
</comment>
<dbReference type="RefSeq" id="WP_126790614.1">
    <property type="nucleotide sequence ID" value="NZ_PIPI01000001.1"/>
</dbReference>
<dbReference type="SUPFAM" id="SSF75169">
    <property type="entry name" value="DsrEFH-like"/>
    <property type="match status" value="1"/>
</dbReference>
<protein>
    <submittedName>
        <fullName evidence="1">Uncharacterized protein</fullName>
    </submittedName>
</protein>
<dbReference type="Pfam" id="PF02635">
    <property type="entry name" value="DsrE"/>
    <property type="match status" value="1"/>
</dbReference>
<dbReference type="AlphaFoldDB" id="A0A432VY57"/>
<name>A0A432VY57_9GAMM</name>
<dbReference type="OrthoDB" id="6400703at2"/>
<dbReference type="InterPro" id="IPR027396">
    <property type="entry name" value="DsrEFH-like"/>
</dbReference>
<dbReference type="Proteomes" id="UP000288212">
    <property type="component" value="Unassembled WGS sequence"/>
</dbReference>
<evidence type="ECO:0000313" key="1">
    <source>
        <dbReference type="EMBL" id="RUO21622.1"/>
    </source>
</evidence>
<evidence type="ECO:0000313" key="2">
    <source>
        <dbReference type="Proteomes" id="UP000288212"/>
    </source>
</evidence>
<dbReference type="InterPro" id="IPR003787">
    <property type="entry name" value="Sulphur_relay_DsrE/F-like"/>
</dbReference>
<sequence length="122" mass="13535">MAKIAFVFNQLPLHASARQGLDMLMMAVSLDQACVACYEGNAVWQLVPVADGQPDPLKKIQMLPDLFDFTDFYVCAESLAQAELNAADLRVPVQIVPRSELNQILSASQHLIRFNQSDLCLK</sequence>
<dbReference type="EMBL" id="PIPI01000001">
    <property type="protein sequence ID" value="RUO21622.1"/>
    <property type="molecule type" value="Genomic_DNA"/>
</dbReference>
<gene>
    <name evidence="1" type="ORF">CWE06_01845</name>
</gene>